<proteinExistence type="inferred from homology"/>
<evidence type="ECO:0000259" key="7">
    <source>
        <dbReference type="Pfam" id="PF00155"/>
    </source>
</evidence>
<dbReference type="RefSeq" id="WP_379488455.1">
    <property type="nucleotide sequence ID" value="NZ_JBHLWK010000019.1"/>
</dbReference>
<dbReference type="CDD" id="cd00609">
    <property type="entry name" value="AAT_like"/>
    <property type="match status" value="1"/>
</dbReference>
<keyword evidence="5" id="KW-0808">Transferase</keyword>
<dbReference type="InterPro" id="IPR000796">
    <property type="entry name" value="Asp_trans"/>
</dbReference>
<reference evidence="8 9" key="1">
    <citation type="submission" date="2024-09" db="EMBL/GenBank/DDBJ databases">
        <authorList>
            <person name="Sun Q."/>
            <person name="Mori K."/>
        </authorList>
    </citation>
    <scope>NUCLEOTIDE SEQUENCE [LARGE SCALE GENOMIC DNA]</scope>
    <source>
        <strain evidence="8 9">CCM 7706</strain>
    </source>
</reference>
<keyword evidence="4" id="KW-0032">Aminotransferase</keyword>
<evidence type="ECO:0000256" key="5">
    <source>
        <dbReference type="ARBA" id="ARBA00022679"/>
    </source>
</evidence>
<evidence type="ECO:0000256" key="1">
    <source>
        <dbReference type="ARBA" id="ARBA00001933"/>
    </source>
</evidence>
<sequence length="396" mass="41817">MLFDCLAAQTPDPLLSLIGEFARDGRADKLDLSVGVYRDDEGRTPVMQAVKQAEQRLVDGQASKSYLGPDGDRGFAEAITDLVLGAQAGSRARAMQTVGGTGALGLAAGLLAAAGGPRTIWLATPTWSNHVPVFAAAGLAIRTYAHVDPATGGFALDAFLAAAEQAQPGDAFLLQACGHNPTGVDPDPEAWETIGRTLARKRLIPLLDDAYQGFGEGLEEDAQGLRTVLAEVPEALVAVSCNKSFGLYRDRGGALVCCGHDAAALEVAMANARTIARSSYSMPPDHGAAVVRTILEDRALTQLWRDELARMRHRLRATRRALGARLAANDPRLGAIAGQHGMFCLLPIDAAQVARLRSQFAIFIAPDGRVNLAALPLHRVDAFAEALGDVTARVTT</sequence>
<evidence type="ECO:0000313" key="9">
    <source>
        <dbReference type="Proteomes" id="UP001589798"/>
    </source>
</evidence>
<dbReference type="InterPro" id="IPR015422">
    <property type="entry name" value="PyrdxlP-dep_Trfase_small"/>
</dbReference>
<gene>
    <name evidence="8" type="ORF">ACFFJC_15795</name>
</gene>
<dbReference type="InterPro" id="IPR004839">
    <property type="entry name" value="Aminotransferase_I/II_large"/>
</dbReference>
<comment type="similarity">
    <text evidence="2">Belongs to the class-I pyridoxal-phosphate-dependent aminotransferase family.</text>
</comment>
<evidence type="ECO:0000256" key="4">
    <source>
        <dbReference type="ARBA" id="ARBA00022576"/>
    </source>
</evidence>
<dbReference type="Gene3D" id="3.40.640.10">
    <property type="entry name" value="Type I PLP-dependent aspartate aminotransferase-like (Major domain)"/>
    <property type="match status" value="1"/>
</dbReference>
<dbReference type="InterPro" id="IPR015424">
    <property type="entry name" value="PyrdxlP-dep_Trfase"/>
</dbReference>
<accession>A0ABV6CZE1</accession>
<evidence type="ECO:0000256" key="2">
    <source>
        <dbReference type="ARBA" id="ARBA00007441"/>
    </source>
</evidence>
<name>A0ABV6CZE1_9SPHN</name>
<evidence type="ECO:0000313" key="8">
    <source>
        <dbReference type="EMBL" id="MFC0205728.1"/>
    </source>
</evidence>
<dbReference type="PANTHER" id="PTHR11879">
    <property type="entry name" value="ASPARTATE AMINOTRANSFERASE"/>
    <property type="match status" value="1"/>
</dbReference>
<evidence type="ECO:0000256" key="6">
    <source>
        <dbReference type="ARBA" id="ARBA00022898"/>
    </source>
</evidence>
<comment type="caution">
    <text evidence="8">The sequence shown here is derived from an EMBL/GenBank/DDBJ whole genome shotgun (WGS) entry which is preliminary data.</text>
</comment>
<dbReference type="Proteomes" id="UP001589798">
    <property type="component" value="Unassembled WGS sequence"/>
</dbReference>
<evidence type="ECO:0000256" key="3">
    <source>
        <dbReference type="ARBA" id="ARBA00011738"/>
    </source>
</evidence>
<dbReference type="NCBIfam" id="NF006719">
    <property type="entry name" value="PRK09257.1"/>
    <property type="match status" value="1"/>
</dbReference>
<comment type="cofactor">
    <cofactor evidence="1">
        <name>pyridoxal 5'-phosphate</name>
        <dbReference type="ChEBI" id="CHEBI:597326"/>
    </cofactor>
</comment>
<keyword evidence="9" id="KW-1185">Reference proteome</keyword>
<dbReference type="PANTHER" id="PTHR11879:SF22">
    <property type="entry name" value="ASPARTATE AMINOTRANSFERASE, MITOCHONDRIAL"/>
    <property type="match status" value="1"/>
</dbReference>
<keyword evidence="6" id="KW-0663">Pyridoxal phosphate</keyword>
<dbReference type="PRINTS" id="PR00799">
    <property type="entry name" value="TRANSAMINASE"/>
</dbReference>
<dbReference type="InterPro" id="IPR015421">
    <property type="entry name" value="PyrdxlP-dep_Trfase_major"/>
</dbReference>
<comment type="subunit">
    <text evidence="3">Homodimer.</text>
</comment>
<dbReference type="EMBL" id="JBHLWK010000019">
    <property type="protein sequence ID" value="MFC0205728.1"/>
    <property type="molecule type" value="Genomic_DNA"/>
</dbReference>
<organism evidence="8 9">
    <name type="scientific">Novosphingobium soli</name>
    <dbReference type="NCBI Taxonomy" id="574956"/>
    <lineage>
        <taxon>Bacteria</taxon>
        <taxon>Pseudomonadati</taxon>
        <taxon>Pseudomonadota</taxon>
        <taxon>Alphaproteobacteria</taxon>
        <taxon>Sphingomonadales</taxon>
        <taxon>Sphingomonadaceae</taxon>
        <taxon>Novosphingobium</taxon>
    </lineage>
</organism>
<dbReference type="Pfam" id="PF00155">
    <property type="entry name" value="Aminotran_1_2"/>
    <property type="match status" value="1"/>
</dbReference>
<dbReference type="SUPFAM" id="SSF53383">
    <property type="entry name" value="PLP-dependent transferases"/>
    <property type="match status" value="1"/>
</dbReference>
<protein>
    <submittedName>
        <fullName evidence="8">Aromatic amino acid transaminase</fullName>
    </submittedName>
</protein>
<dbReference type="Gene3D" id="3.90.1150.10">
    <property type="entry name" value="Aspartate Aminotransferase, domain 1"/>
    <property type="match status" value="1"/>
</dbReference>
<feature type="domain" description="Aminotransferase class I/classII large" evidence="7">
    <location>
        <begin position="28"/>
        <end position="387"/>
    </location>
</feature>